<dbReference type="OrthoDB" id="10071095at2759"/>
<dbReference type="AlphaFoldDB" id="A0A1X7UKW6"/>
<name>A0A1X7UKW6_AMPQE</name>
<protein>
    <submittedName>
        <fullName evidence="1">Uncharacterized protein</fullName>
    </submittedName>
</protein>
<dbReference type="PANTHER" id="PTHR47018">
    <property type="entry name" value="CXC DOMAIN-CONTAINING PROTEIN-RELATED"/>
    <property type="match status" value="1"/>
</dbReference>
<reference evidence="1" key="1">
    <citation type="submission" date="2017-05" db="UniProtKB">
        <authorList>
            <consortium name="EnsemblMetazoa"/>
        </authorList>
    </citation>
    <scope>IDENTIFICATION</scope>
</reference>
<organism evidence="1">
    <name type="scientific">Amphimedon queenslandica</name>
    <name type="common">Sponge</name>
    <dbReference type="NCBI Taxonomy" id="400682"/>
    <lineage>
        <taxon>Eukaryota</taxon>
        <taxon>Metazoa</taxon>
        <taxon>Porifera</taxon>
        <taxon>Demospongiae</taxon>
        <taxon>Heteroscleromorpha</taxon>
        <taxon>Haplosclerida</taxon>
        <taxon>Niphatidae</taxon>
        <taxon>Amphimedon</taxon>
    </lineage>
</organism>
<sequence length="194" mass="21770">MIAPQLKEETKLVFESNTNKPMQYLLNIQSILSEDVLALFYDFVENQASLDDTYKILYISIRTSNWKLRMSSLKNIAPLFAAYDRLHYQRLSPDHIADIQSYPEAILLALEEGSFTVKLSPGVGHATALDESHPTALVDNSTVNKKVEENIMNMRSLIKASNFISTTTTCNRGLVNTFNGTVASNEQNHDLINA</sequence>
<dbReference type="InParanoid" id="A0A1X7UKW6"/>
<proteinExistence type="predicted"/>
<dbReference type="PANTHER" id="PTHR47018:SF2">
    <property type="entry name" value="TESMIN_TSO1-LIKE CXC DOMAIN-CONTAINING PROTEIN"/>
    <property type="match status" value="1"/>
</dbReference>
<accession>A0A1X7UKW6</accession>
<evidence type="ECO:0000313" key="1">
    <source>
        <dbReference type="EnsemblMetazoa" id="Aqu2.1.28398_001"/>
    </source>
</evidence>
<dbReference type="EnsemblMetazoa" id="Aqu2.1.28398_001">
    <property type="protein sequence ID" value="Aqu2.1.28398_001"/>
    <property type="gene ID" value="Aqu2.1.28398"/>
</dbReference>